<dbReference type="AlphaFoldDB" id="A0A9N9J5B5"/>
<feature type="non-terminal residue" evidence="1">
    <location>
        <position position="1"/>
    </location>
</feature>
<keyword evidence="2" id="KW-1185">Reference proteome</keyword>
<proteinExistence type="predicted"/>
<sequence>IILSVTKSITANKSDRPIVSIRGNEYNAIVIHDEEINTISYNIFQKEQLFCISMQSYFLLLRKQIA</sequence>
<reference evidence="1" key="1">
    <citation type="submission" date="2021-06" db="EMBL/GenBank/DDBJ databases">
        <authorList>
            <person name="Kallberg Y."/>
            <person name="Tangrot J."/>
            <person name="Rosling A."/>
        </authorList>
    </citation>
    <scope>NUCLEOTIDE SEQUENCE</scope>
    <source>
        <strain evidence="1">UK204</strain>
    </source>
</reference>
<evidence type="ECO:0000313" key="2">
    <source>
        <dbReference type="Proteomes" id="UP000789570"/>
    </source>
</evidence>
<protein>
    <submittedName>
        <fullName evidence="1">17187_t:CDS:1</fullName>
    </submittedName>
</protein>
<gene>
    <name evidence="1" type="ORF">FCALED_LOCUS17252</name>
</gene>
<dbReference type="Proteomes" id="UP000789570">
    <property type="component" value="Unassembled WGS sequence"/>
</dbReference>
<accession>A0A9N9J5B5</accession>
<dbReference type="EMBL" id="CAJVPQ010025274">
    <property type="protein sequence ID" value="CAG8766422.1"/>
    <property type="molecule type" value="Genomic_DNA"/>
</dbReference>
<organism evidence="1 2">
    <name type="scientific">Funneliformis caledonium</name>
    <dbReference type="NCBI Taxonomy" id="1117310"/>
    <lineage>
        <taxon>Eukaryota</taxon>
        <taxon>Fungi</taxon>
        <taxon>Fungi incertae sedis</taxon>
        <taxon>Mucoromycota</taxon>
        <taxon>Glomeromycotina</taxon>
        <taxon>Glomeromycetes</taxon>
        <taxon>Glomerales</taxon>
        <taxon>Glomeraceae</taxon>
        <taxon>Funneliformis</taxon>
    </lineage>
</organism>
<name>A0A9N9J5B5_9GLOM</name>
<comment type="caution">
    <text evidence="1">The sequence shown here is derived from an EMBL/GenBank/DDBJ whole genome shotgun (WGS) entry which is preliminary data.</text>
</comment>
<evidence type="ECO:0000313" key="1">
    <source>
        <dbReference type="EMBL" id="CAG8766422.1"/>
    </source>
</evidence>